<comment type="similarity">
    <text evidence="2">Belongs to the bacterial solute-binding protein 1 family.</text>
</comment>
<dbReference type="EMBL" id="JBHSEP010000007">
    <property type="protein sequence ID" value="MFC4598917.1"/>
    <property type="molecule type" value="Genomic_DNA"/>
</dbReference>
<comment type="caution">
    <text evidence="7">The sequence shown here is derived from an EMBL/GenBank/DDBJ whole genome shotgun (WGS) entry which is preliminary data.</text>
</comment>
<keyword evidence="3" id="KW-0813">Transport</keyword>
<evidence type="ECO:0000256" key="6">
    <source>
        <dbReference type="SAM" id="SignalP"/>
    </source>
</evidence>
<gene>
    <name evidence="7" type="ORF">ACFO3S_11765</name>
</gene>
<organism evidence="7 8">
    <name type="scientific">Cohnella hongkongensis</name>
    <dbReference type="NCBI Taxonomy" id="178337"/>
    <lineage>
        <taxon>Bacteria</taxon>
        <taxon>Bacillati</taxon>
        <taxon>Bacillota</taxon>
        <taxon>Bacilli</taxon>
        <taxon>Bacillales</taxon>
        <taxon>Paenibacillaceae</taxon>
        <taxon>Cohnella</taxon>
    </lineage>
</organism>
<dbReference type="InterPro" id="IPR050490">
    <property type="entry name" value="Bact_solute-bd_prot1"/>
</dbReference>
<keyword evidence="4 6" id="KW-0732">Signal</keyword>
<proteinExistence type="inferred from homology"/>
<evidence type="ECO:0000256" key="2">
    <source>
        <dbReference type="ARBA" id="ARBA00008520"/>
    </source>
</evidence>
<dbReference type="InterPro" id="IPR006059">
    <property type="entry name" value="SBP"/>
</dbReference>
<dbReference type="Pfam" id="PF01547">
    <property type="entry name" value="SBP_bac_1"/>
    <property type="match status" value="1"/>
</dbReference>
<comment type="subcellular location">
    <subcellularLocation>
        <location evidence="1">Cell envelope</location>
    </subcellularLocation>
</comment>
<dbReference type="PANTHER" id="PTHR43649:SF31">
    <property type="entry name" value="SN-GLYCEROL-3-PHOSPHATE-BINDING PERIPLASMIC PROTEIN UGPB"/>
    <property type="match status" value="1"/>
</dbReference>
<keyword evidence="8" id="KW-1185">Reference proteome</keyword>
<accession>A0ABV9FB99</accession>
<dbReference type="SUPFAM" id="SSF53850">
    <property type="entry name" value="Periplasmic binding protein-like II"/>
    <property type="match status" value="1"/>
</dbReference>
<sequence>MRKCCAELLGFALMCGLLGACGGGELGEGELAPLGEDEQAKIRIMFGDSHYFSQEYGQLFAAQFPHIEVEIADMLAMYDPNAGRTMEERLNRFLEEQRPDVLMLYGEQYEMLAREGGKLLPLDPVIKQDEFDTEGIHPAVLKLLREPGGGKLFGLSPEFSGSALYYNLDLFHKHGVEPPTDSMSWEEVFELAKRFPTDGDEDSRIYGFELGADSGLSGLIRTVGSSRGLGLLNPEGTEFNIDTDSWRRVFLSVLDAASSGAVHVPSRGDESLEIATIEERDQEEELFVAGRAAMTVKNSYEAQQMVQAKERRKQGGAANWGIVTAPVDPRNRNQSADFRLGSVFSVSASSENPRAAWEFVKYVNSDEFSRLKSKTMRGSLQSRTKYNSDLDGLSLEPFYKLEPKVSANDEQAKAPIGFLGTVSELIESEVEAVLSDKKTADEALKTIQERGAAEWPKARRAADPESASP</sequence>
<protein>
    <submittedName>
        <fullName evidence="7">Extracellular solute-binding protein</fullName>
    </submittedName>
</protein>
<evidence type="ECO:0000256" key="5">
    <source>
        <dbReference type="SAM" id="MobiDB-lite"/>
    </source>
</evidence>
<dbReference type="Proteomes" id="UP001596028">
    <property type="component" value="Unassembled WGS sequence"/>
</dbReference>
<name>A0ABV9FB99_9BACL</name>
<feature type="compositionally biased region" description="Basic and acidic residues" evidence="5">
    <location>
        <begin position="448"/>
        <end position="463"/>
    </location>
</feature>
<dbReference type="RefSeq" id="WP_378095709.1">
    <property type="nucleotide sequence ID" value="NZ_JBHSEP010000007.1"/>
</dbReference>
<evidence type="ECO:0000313" key="7">
    <source>
        <dbReference type="EMBL" id="MFC4598917.1"/>
    </source>
</evidence>
<feature type="region of interest" description="Disordered" evidence="5">
    <location>
        <begin position="448"/>
        <end position="469"/>
    </location>
</feature>
<feature type="signal peptide" evidence="6">
    <location>
        <begin position="1"/>
        <end position="20"/>
    </location>
</feature>
<dbReference type="Gene3D" id="3.40.190.10">
    <property type="entry name" value="Periplasmic binding protein-like II"/>
    <property type="match status" value="1"/>
</dbReference>
<dbReference type="PANTHER" id="PTHR43649">
    <property type="entry name" value="ARABINOSE-BINDING PROTEIN-RELATED"/>
    <property type="match status" value="1"/>
</dbReference>
<evidence type="ECO:0000256" key="3">
    <source>
        <dbReference type="ARBA" id="ARBA00022448"/>
    </source>
</evidence>
<reference evidence="8" key="1">
    <citation type="journal article" date="2019" name="Int. J. Syst. Evol. Microbiol.">
        <title>The Global Catalogue of Microorganisms (GCM) 10K type strain sequencing project: providing services to taxonomists for standard genome sequencing and annotation.</title>
        <authorList>
            <consortium name="The Broad Institute Genomics Platform"/>
            <consortium name="The Broad Institute Genome Sequencing Center for Infectious Disease"/>
            <person name="Wu L."/>
            <person name="Ma J."/>
        </authorList>
    </citation>
    <scope>NUCLEOTIDE SEQUENCE [LARGE SCALE GENOMIC DNA]</scope>
    <source>
        <strain evidence="8">CCUG 49571</strain>
    </source>
</reference>
<dbReference type="PROSITE" id="PS51257">
    <property type="entry name" value="PROKAR_LIPOPROTEIN"/>
    <property type="match status" value="1"/>
</dbReference>
<evidence type="ECO:0000256" key="4">
    <source>
        <dbReference type="ARBA" id="ARBA00022729"/>
    </source>
</evidence>
<evidence type="ECO:0000313" key="8">
    <source>
        <dbReference type="Proteomes" id="UP001596028"/>
    </source>
</evidence>
<evidence type="ECO:0000256" key="1">
    <source>
        <dbReference type="ARBA" id="ARBA00004196"/>
    </source>
</evidence>
<feature type="chain" id="PRO_5046477835" evidence="6">
    <location>
        <begin position="21"/>
        <end position="469"/>
    </location>
</feature>